<evidence type="ECO:0000313" key="2">
    <source>
        <dbReference type="Proteomes" id="UP000054771"/>
    </source>
</evidence>
<dbReference type="Proteomes" id="UP000054771">
    <property type="component" value="Unassembled WGS sequence"/>
</dbReference>
<dbReference type="PANTHER" id="PTHR43591:SF108">
    <property type="entry name" value="S-ADENOSYL-L-METHIONINE-DEPENDENT METHYLTRANSFERASE"/>
    <property type="match status" value="1"/>
</dbReference>
<dbReference type="AlphaFoldDB" id="A0A0U5GD15"/>
<dbReference type="STRING" id="454130.A0A0U5GD15"/>
<proteinExistence type="predicted"/>
<dbReference type="EMBL" id="CDMC01000015">
    <property type="protein sequence ID" value="CEL09670.1"/>
    <property type="molecule type" value="Genomic_DNA"/>
</dbReference>
<dbReference type="OMA" id="IERMHAY"/>
<gene>
    <name evidence="1" type="ORF">ASPCAL12803</name>
</gene>
<dbReference type="PANTHER" id="PTHR43591">
    <property type="entry name" value="METHYLTRANSFERASE"/>
    <property type="match status" value="1"/>
</dbReference>
<dbReference type="InterPro" id="IPR029063">
    <property type="entry name" value="SAM-dependent_MTases_sf"/>
</dbReference>
<dbReference type="OrthoDB" id="66144at2759"/>
<name>A0A0U5GD15_ASPCI</name>
<sequence length="267" mass="29478">MSQSIITVVLVQVQNHKMTDITEHNRQHFDKVATTHQTDFGELIDAAIREFKARRGWITPALNDPPASEAKELQLLDYACGAGTVSKALAPYVTQTIGLDLSSGMVAEYNKAALEMGFGIERMHAYQYNLLGTDTESDSATTSLLPENTLAPFDVIVIGMALHHVSEPSVLLARFKELLKPGGVCVVMDMVPTDDAPDIEGVLEPSQLEVAKTIGKRGFTEQEMRELYEGARMGKGFEYVVIEEKFRFTMFGHQFGVTGFMARGEVE</sequence>
<dbReference type="SUPFAM" id="SSF53335">
    <property type="entry name" value="S-adenosyl-L-methionine-dependent methyltransferases"/>
    <property type="match status" value="1"/>
</dbReference>
<dbReference type="Gene3D" id="3.40.50.150">
    <property type="entry name" value="Vaccinia Virus protein VP39"/>
    <property type="match status" value="1"/>
</dbReference>
<keyword evidence="2" id="KW-1185">Reference proteome</keyword>
<accession>A0A0U5GD15</accession>
<evidence type="ECO:0008006" key="3">
    <source>
        <dbReference type="Google" id="ProtNLM"/>
    </source>
</evidence>
<dbReference type="CDD" id="cd02440">
    <property type="entry name" value="AdoMet_MTases"/>
    <property type="match status" value="1"/>
</dbReference>
<evidence type="ECO:0000313" key="1">
    <source>
        <dbReference type="EMBL" id="CEL09670.1"/>
    </source>
</evidence>
<reference evidence="2" key="1">
    <citation type="journal article" date="2016" name="Genome Announc.">
        <title>Draft genome sequences of fungus Aspergillus calidoustus.</title>
        <authorList>
            <person name="Horn F."/>
            <person name="Linde J."/>
            <person name="Mattern D.J."/>
            <person name="Walther G."/>
            <person name="Guthke R."/>
            <person name="Scherlach K."/>
            <person name="Martin K."/>
            <person name="Brakhage A.A."/>
            <person name="Petzke L."/>
            <person name="Valiante V."/>
        </authorList>
    </citation>
    <scope>NUCLEOTIDE SEQUENCE [LARGE SCALE GENOMIC DNA]</scope>
    <source>
        <strain evidence="2">SF006504</strain>
    </source>
</reference>
<protein>
    <recommendedName>
        <fullName evidence="3">Methyltransferase domain-containing protein</fullName>
    </recommendedName>
</protein>
<organism evidence="1 2">
    <name type="scientific">Aspergillus calidoustus</name>
    <dbReference type="NCBI Taxonomy" id="454130"/>
    <lineage>
        <taxon>Eukaryota</taxon>
        <taxon>Fungi</taxon>
        <taxon>Dikarya</taxon>
        <taxon>Ascomycota</taxon>
        <taxon>Pezizomycotina</taxon>
        <taxon>Eurotiomycetes</taxon>
        <taxon>Eurotiomycetidae</taxon>
        <taxon>Eurotiales</taxon>
        <taxon>Aspergillaceae</taxon>
        <taxon>Aspergillus</taxon>
        <taxon>Aspergillus subgen. Nidulantes</taxon>
    </lineage>
</organism>
<dbReference type="Pfam" id="PF13489">
    <property type="entry name" value="Methyltransf_23"/>
    <property type="match status" value="1"/>
</dbReference>